<gene>
    <name evidence="3" type="ORF">BN9_065380</name>
</gene>
<keyword evidence="4" id="KW-1185">Reference proteome</keyword>
<protein>
    <recommendedName>
        <fullName evidence="2">PH domain-containing protein</fullName>
    </recommendedName>
</protein>
<feature type="region of interest" description="Disordered" evidence="1">
    <location>
        <begin position="276"/>
        <end position="298"/>
    </location>
</feature>
<feature type="compositionally biased region" description="Basic residues" evidence="1">
    <location>
        <begin position="109"/>
        <end position="128"/>
    </location>
</feature>
<dbReference type="InParanoid" id="A0A024GFH9"/>
<feature type="domain" description="PH" evidence="2">
    <location>
        <begin position="393"/>
        <end position="494"/>
    </location>
</feature>
<organism evidence="3 4">
    <name type="scientific">Albugo candida</name>
    <dbReference type="NCBI Taxonomy" id="65357"/>
    <lineage>
        <taxon>Eukaryota</taxon>
        <taxon>Sar</taxon>
        <taxon>Stramenopiles</taxon>
        <taxon>Oomycota</taxon>
        <taxon>Peronosporomycetes</taxon>
        <taxon>Albuginales</taxon>
        <taxon>Albuginaceae</taxon>
        <taxon>Albugo</taxon>
    </lineage>
</organism>
<dbReference type="EMBL" id="CAIX01000103">
    <property type="protein sequence ID" value="CCI45641.1"/>
    <property type="molecule type" value="Genomic_DNA"/>
</dbReference>
<dbReference type="InterPro" id="IPR001849">
    <property type="entry name" value="PH_domain"/>
</dbReference>
<name>A0A024GFH9_9STRA</name>
<dbReference type="SMART" id="SM00233">
    <property type="entry name" value="PH"/>
    <property type="match status" value="1"/>
</dbReference>
<feature type="region of interest" description="Disordered" evidence="1">
    <location>
        <begin position="95"/>
        <end position="128"/>
    </location>
</feature>
<reference evidence="3 4" key="1">
    <citation type="submission" date="2012-05" db="EMBL/GenBank/DDBJ databases">
        <title>Recombination and specialization in a pathogen metapopulation.</title>
        <authorList>
            <person name="Gardiner A."/>
            <person name="Kemen E."/>
            <person name="Schultz-Larsen T."/>
            <person name="MacLean D."/>
            <person name="Van Oosterhout C."/>
            <person name="Jones J.D.G."/>
        </authorList>
    </citation>
    <scope>NUCLEOTIDE SEQUENCE [LARGE SCALE GENOMIC DNA]</scope>
    <source>
        <strain evidence="3 4">Ac Nc2</strain>
    </source>
</reference>
<dbReference type="Pfam" id="PF00169">
    <property type="entry name" value="PH"/>
    <property type="match status" value="1"/>
</dbReference>
<dbReference type="AlphaFoldDB" id="A0A024GFH9"/>
<accession>A0A024GFH9</accession>
<dbReference type="SUPFAM" id="SSF50729">
    <property type="entry name" value="PH domain-like"/>
    <property type="match status" value="1"/>
</dbReference>
<comment type="caution">
    <text evidence="3">The sequence shown here is derived from an EMBL/GenBank/DDBJ whole genome shotgun (WGS) entry which is preliminary data.</text>
</comment>
<dbReference type="Gene3D" id="2.30.29.30">
    <property type="entry name" value="Pleckstrin-homology domain (PH domain)/Phosphotyrosine-binding domain (PTB)"/>
    <property type="match status" value="1"/>
</dbReference>
<proteinExistence type="predicted"/>
<evidence type="ECO:0000256" key="1">
    <source>
        <dbReference type="SAM" id="MobiDB-lite"/>
    </source>
</evidence>
<dbReference type="CDD" id="cd00821">
    <property type="entry name" value="PH"/>
    <property type="match status" value="1"/>
</dbReference>
<dbReference type="OrthoDB" id="161682at2759"/>
<dbReference type="PROSITE" id="PS50003">
    <property type="entry name" value="PH_DOMAIN"/>
    <property type="match status" value="1"/>
</dbReference>
<feature type="region of interest" description="Disordered" evidence="1">
    <location>
        <begin position="45"/>
        <end position="65"/>
    </location>
</feature>
<dbReference type="InterPro" id="IPR011993">
    <property type="entry name" value="PH-like_dom_sf"/>
</dbReference>
<evidence type="ECO:0000259" key="2">
    <source>
        <dbReference type="PROSITE" id="PS50003"/>
    </source>
</evidence>
<evidence type="ECO:0000313" key="4">
    <source>
        <dbReference type="Proteomes" id="UP000053237"/>
    </source>
</evidence>
<dbReference type="Proteomes" id="UP000053237">
    <property type="component" value="Unassembled WGS sequence"/>
</dbReference>
<evidence type="ECO:0000313" key="3">
    <source>
        <dbReference type="EMBL" id="CCI45641.1"/>
    </source>
</evidence>
<sequence>MLESQARPRNSIENNASSARTSTTATPFDIVAISSIHSMKKSIPGIEYSESDTDKGSLSEEEDNGLEVVSKRLEHAPSLARNRSITEDNVYALQRRTSRRDNKYSASSNHRRRRRRWHGTPRGHKPKTTAYLLRRRPSLSDTDTPFEAHLQQIYDGRHNEEHGIQFFSSHGYYDVHEANTVELFRQNFGLDLFWESQDINLEEKRARTCSQETFMTRMKNALLQNHTEIAEKNVVRKLHSESDLIGMEMERGTMIVETFCLFAASEQMLSSSPIHEEGIHTSSDMDEDEDKEQRQSRYRREKLQILSYEIDMEERIALADEEVRAQEAITKIHHEKHWFIKCFDQAFNAEQTASSSNCVTATPISEREESGSIQEEWSQHPVPIPPFAITMKLPPFEGTLYVLKNDIPLVFRSWRKRYFQLDFSQGKIYLFKRSYWKSLRGVVELLHVARVARMNRYDLQLEFTNSLEQSAMLLRTGNVDEANLWANLIQYARRQVRSLLPSGTPSLENEGSCHTTMSLLSLVSRRTCLAPQSNTTARSFHVEDRGNQSCSVSSQMEEHLSRISAPVASALNVYMQPLSRKEEKRKNGHKFLKFRWSSAKRSDMESTKSVSRVREPLQAYQTENKKFWPALMERVSKNLT</sequence>
<feature type="region of interest" description="Disordered" evidence="1">
    <location>
        <begin position="1"/>
        <end position="23"/>
    </location>
</feature>